<reference evidence="3" key="1">
    <citation type="journal article" date="2021" name="PeerJ">
        <title>Extensive microbial diversity within the chicken gut microbiome revealed by metagenomics and culture.</title>
        <authorList>
            <person name="Gilroy R."/>
            <person name="Ravi A."/>
            <person name="Getino M."/>
            <person name="Pursley I."/>
            <person name="Horton D.L."/>
            <person name="Alikhan N.F."/>
            <person name="Baker D."/>
            <person name="Gharbi K."/>
            <person name="Hall N."/>
            <person name="Watson M."/>
            <person name="Adriaenssens E.M."/>
            <person name="Foster-Nyarko E."/>
            <person name="Jarju S."/>
            <person name="Secka A."/>
            <person name="Antonio M."/>
            <person name="Oren A."/>
            <person name="Chaudhuri R.R."/>
            <person name="La Ragione R."/>
            <person name="Hildebrand F."/>
            <person name="Pallen M.J."/>
        </authorList>
    </citation>
    <scope>NUCLEOTIDE SEQUENCE</scope>
    <source>
        <strain evidence="3">ChiSxjej5B17-1746</strain>
    </source>
</reference>
<evidence type="ECO:0000313" key="4">
    <source>
        <dbReference type="Proteomes" id="UP000824264"/>
    </source>
</evidence>
<dbReference type="InterPro" id="IPR007214">
    <property type="entry name" value="YbaK/aa-tRNA-synth-assoc-dom"/>
</dbReference>
<dbReference type="AlphaFoldDB" id="A0A9D1QZY5"/>
<evidence type="ECO:0000259" key="2">
    <source>
        <dbReference type="Pfam" id="PF04073"/>
    </source>
</evidence>
<dbReference type="EMBL" id="DXGI01000154">
    <property type="protein sequence ID" value="HIW78354.1"/>
    <property type="molecule type" value="Genomic_DNA"/>
</dbReference>
<comment type="caution">
    <text evidence="3">The sequence shown here is derived from an EMBL/GenBank/DDBJ whole genome shotgun (WGS) entry which is preliminary data.</text>
</comment>
<feature type="domain" description="YbaK/aminoacyl-tRNA synthetase-associated" evidence="2">
    <location>
        <begin position="25"/>
        <end position="150"/>
    </location>
</feature>
<evidence type="ECO:0000256" key="1">
    <source>
        <dbReference type="ARBA" id="ARBA00010201"/>
    </source>
</evidence>
<proteinExistence type="inferred from homology"/>
<gene>
    <name evidence="3" type="ORF">H9874_04320</name>
</gene>
<organism evidence="3 4">
    <name type="scientific">Candidatus Bilophila faecipullorum</name>
    <dbReference type="NCBI Taxonomy" id="2838482"/>
    <lineage>
        <taxon>Bacteria</taxon>
        <taxon>Pseudomonadati</taxon>
        <taxon>Thermodesulfobacteriota</taxon>
        <taxon>Desulfovibrionia</taxon>
        <taxon>Desulfovibrionales</taxon>
        <taxon>Desulfovibrionaceae</taxon>
        <taxon>Bilophila</taxon>
    </lineage>
</organism>
<accession>A0A9D1QZY5</accession>
<comment type="similarity">
    <text evidence="1">Belongs to the PRORSD1 family.</text>
</comment>
<dbReference type="InterPro" id="IPR036754">
    <property type="entry name" value="YbaK/aa-tRNA-synt-asso_dom_sf"/>
</dbReference>
<dbReference type="InterPro" id="IPR040285">
    <property type="entry name" value="ProX/PRXD1"/>
</dbReference>
<dbReference type="PANTHER" id="PTHR31423">
    <property type="entry name" value="YBAK DOMAIN-CONTAINING PROTEIN"/>
    <property type="match status" value="1"/>
</dbReference>
<protein>
    <submittedName>
        <fullName evidence="3">Prolyl-tRNA synthetase associated domain-containing protein</fullName>
    </submittedName>
</protein>
<dbReference type="PANTHER" id="PTHR31423:SF3">
    <property type="entry name" value="PROLYL-TRNA SYNTHETASE ASSOCIATED DOMAIN-CONTAINING PROTEIN 1-RELATED"/>
    <property type="match status" value="1"/>
</dbReference>
<dbReference type="CDD" id="cd04335">
    <property type="entry name" value="PrdX_deacylase"/>
    <property type="match status" value="1"/>
</dbReference>
<reference evidence="3" key="2">
    <citation type="submission" date="2021-04" db="EMBL/GenBank/DDBJ databases">
        <authorList>
            <person name="Gilroy R."/>
        </authorList>
    </citation>
    <scope>NUCLEOTIDE SEQUENCE</scope>
    <source>
        <strain evidence="3">ChiSxjej5B17-1746</strain>
    </source>
</reference>
<dbReference type="Pfam" id="PF04073">
    <property type="entry name" value="tRNA_edit"/>
    <property type="match status" value="1"/>
</dbReference>
<dbReference type="Proteomes" id="UP000824264">
    <property type="component" value="Unassembled WGS sequence"/>
</dbReference>
<name>A0A9D1QZY5_9BACT</name>
<sequence length="164" mass="18105">MPEGNREAMLRALDAAGIPYRMVEHEAVHTVQAMERLHLDDGDTIPKNLFLRDARGRRHFLLVAGKDCAVDLRALRALLGTSALSFASEERLARFLKLEKGAVTPLGVLNDEERAVEVLFEAGLTEKPVLGVHPGDNRATVFLAFADLEALIRAHGNRVSFVRL</sequence>
<dbReference type="Gene3D" id="3.90.960.10">
    <property type="entry name" value="YbaK/aminoacyl-tRNA synthetase-associated domain"/>
    <property type="match status" value="1"/>
</dbReference>
<dbReference type="GO" id="GO:0002161">
    <property type="term" value="F:aminoacyl-tRNA deacylase activity"/>
    <property type="evidence" value="ECO:0007669"/>
    <property type="project" value="InterPro"/>
</dbReference>
<dbReference type="SUPFAM" id="SSF55826">
    <property type="entry name" value="YbaK/ProRS associated domain"/>
    <property type="match status" value="1"/>
</dbReference>
<evidence type="ECO:0000313" key="3">
    <source>
        <dbReference type="EMBL" id="HIW78354.1"/>
    </source>
</evidence>